<evidence type="ECO:0000313" key="1">
    <source>
        <dbReference type="EMBL" id="CAB4870305.1"/>
    </source>
</evidence>
<dbReference type="AlphaFoldDB" id="A0A6J7DN42"/>
<name>A0A6J7DN42_9ZZZZ</name>
<organism evidence="1">
    <name type="scientific">freshwater metagenome</name>
    <dbReference type="NCBI Taxonomy" id="449393"/>
    <lineage>
        <taxon>unclassified sequences</taxon>
        <taxon>metagenomes</taxon>
        <taxon>ecological metagenomes</taxon>
    </lineage>
</organism>
<dbReference type="SUPFAM" id="SSF54285">
    <property type="entry name" value="MoaD/ThiS"/>
    <property type="match status" value="1"/>
</dbReference>
<dbReference type="InterPro" id="IPR016155">
    <property type="entry name" value="Mopterin_synth/thiamin_S_b"/>
</dbReference>
<sequence length="81" mass="8342">MGNGVEVRYFAAARASAGVDSAIFDPSPLASIVAQISASNPPLAHVISQCSFLLDSIVVHDLNIFVNDGSVIDVLPKFAGG</sequence>
<gene>
    <name evidence="1" type="ORF">UFOPK3342_00936</name>
</gene>
<accession>A0A6J7DN42</accession>
<dbReference type="InterPro" id="IPR003749">
    <property type="entry name" value="ThiS/MoaD-like"/>
</dbReference>
<dbReference type="Pfam" id="PF02597">
    <property type="entry name" value="ThiS"/>
    <property type="match status" value="1"/>
</dbReference>
<reference evidence="1" key="1">
    <citation type="submission" date="2020-05" db="EMBL/GenBank/DDBJ databases">
        <authorList>
            <person name="Chiriac C."/>
            <person name="Salcher M."/>
            <person name="Ghai R."/>
            <person name="Kavagutti S V."/>
        </authorList>
    </citation>
    <scope>NUCLEOTIDE SEQUENCE</scope>
</reference>
<dbReference type="Gene3D" id="3.10.20.30">
    <property type="match status" value="1"/>
</dbReference>
<dbReference type="InterPro" id="IPR012675">
    <property type="entry name" value="Beta-grasp_dom_sf"/>
</dbReference>
<dbReference type="EMBL" id="CAFBLH010000027">
    <property type="protein sequence ID" value="CAB4870305.1"/>
    <property type="molecule type" value="Genomic_DNA"/>
</dbReference>
<protein>
    <submittedName>
        <fullName evidence="1">Unannotated protein</fullName>
    </submittedName>
</protein>
<proteinExistence type="predicted"/>